<keyword evidence="3" id="KW-0378">Hydrolase</keyword>
<dbReference type="GO" id="GO:0016811">
    <property type="term" value="F:hydrolase activity, acting on carbon-nitrogen (but not peptide) bonds, in linear amides"/>
    <property type="evidence" value="ECO:0007669"/>
    <property type="project" value="TreeGrafter"/>
</dbReference>
<keyword evidence="2" id="KW-0479">Metal-binding</keyword>
<reference evidence="5 6" key="1">
    <citation type="submission" date="2019-12" db="EMBL/GenBank/DDBJ databases">
        <title>Halocatena pleomorpha gen. nov. sp. nov., an extremely halophilic archaeon of family Halobacteriaceae isolated from saltpan soil.</title>
        <authorList>
            <person name="Pal Y."/>
            <person name="Verma A."/>
            <person name="Krishnamurthi S."/>
            <person name="Kumar P."/>
        </authorList>
    </citation>
    <scope>NUCLEOTIDE SEQUENCE [LARGE SCALE GENOMIC DNA]</scope>
    <source>
        <strain evidence="5 6">JCM 16495</strain>
    </source>
</reference>
<dbReference type="Pfam" id="PF02633">
    <property type="entry name" value="Creatininase"/>
    <property type="match status" value="1"/>
</dbReference>
<comment type="caution">
    <text evidence="5">The sequence shown here is derived from an EMBL/GenBank/DDBJ whole genome shotgun (WGS) entry which is preliminary data.</text>
</comment>
<dbReference type="AlphaFoldDB" id="A0A6B0GNC0"/>
<organism evidence="5 6">
    <name type="scientific">Halomarina oriensis</name>
    <dbReference type="NCBI Taxonomy" id="671145"/>
    <lineage>
        <taxon>Archaea</taxon>
        <taxon>Methanobacteriati</taxon>
        <taxon>Methanobacteriota</taxon>
        <taxon>Stenosarchaea group</taxon>
        <taxon>Halobacteria</taxon>
        <taxon>Halobacteriales</taxon>
        <taxon>Natronomonadaceae</taxon>
        <taxon>Halomarina</taxon>
    </lineage>
</organism>
<dbReference type="InterPro" id="IPR003785">
    <property type="entry name" value="Creatininase/forma_Hydrolase"/>
</dbReference>
<dbReference type="Proteomes" id="UP000451471">
    <property type="component" value="Unassembled WGS sequence"/>
</dbReference>
<evidence type="ECO:0000313" key="5">
    <source>
        <dbReference type="EMBL" id="MWG34999.1"/>
    </source>
</evidence>
<dbReference type="SUPFAM" id="SSF102215">
    <property type="entry name" value="Creatininase"/>
    <property type="match status" value="1"/>
</dbReference>
<evidence type="ECO:0000313" key="6">
    <source>
        <dbReference type="Proteomes" id="UP000451471"/>
    </source>
</evidence>
<dbReference type="Gene3D" id="3.40.50.10310">
    <property type="entry name" value="Creatininase"/>
    <property type="match status" value="1"/>
</dbReference>
<dbReference type="GO" id="GO:0009231">
    <property type="term" value="P:riboflavin biosynthetic process"/>
    <property type="evidence" value="ECO:0007669"/>
    <property type="project" value="TreeGrafter"/>
</dbReference>
<name>A0A6B0GNC0_9EURY</name>
<dbReference type="InterPro" id="IPR024087">
    <property type="entry name" value="Creatininase-like_sf"/>
</dbReference>
<evidence type="ECO:0000256" key="2">
    <source>
        <dbReference type="ARBA" id="ARBA00022723"/>
    </source>
</evidence>
<sequence>MTEPLGSRPTEWAGKTYSEITDLAGRDGSILVVPVGSVEQHGHHLPVATDTILVDAVAHLGATRVVDDLPVLVTPPVWTGHSPHHRSLGGTLSLGHEDLLGALEGVAETALENGFDALLFCNGHGGNASLVSSVTGTVGVDHPDVEVLGVTYFHLASSFIDDLRESDVGGMAHAGEFETALMLHLRPELVDTDRMEAEELESEYSHGLHDMFDAGPLTVYREFREYSASGAIGAPELATAEQGERLFERLGDELELVLREAHERVR</sequence>
<dbReference type="RefSeq" id="WP_158204694.1">
    <property type="nucleotide sequence ID" value="NZ_WSZK01000016.1"/>
</dbReference>
<dbReference type="PANTHER" id="PTHR35005:SF1">
    <property type="entry name" value="2-AMINO-5-FORMYLAMINO-6-RIBOSYLAMINOPYRIMIDIN-4(3H)-ONE 5'-MONOPHOSPHATE DEFORMYLASE"/>
    <property type="match status" value="1"/>
</dbReference>
<keyword evidence="4" id="KW-0862">Zinc</keyword>
<dbReference type="PANTHER" id="PTHR35005">
    <property type="entry name" value="3-DEHYDRO-SCYLLO-INOSOSE HYDROLASE"/>
    <property type="match status" value="1"/>
</dbReference>
<dbReference type="GO" id="GO:0046872">
    <property type="term" value="F:metal ion binding"/>
    <property type="evidence" value="ECO:0007669"/>
    <property type="project" value="UniProtKB-KW"/>
</dbReference>
<accession>A0A6B0GNC0</accession>
<dbReference type="EMBL" id="WSZK01000016">
    <property type="protein sequence ID" value="MWG34999.1"/>
    <property type="molecule type" value="Genomic_DNA"/>
</dbReference>
<evidence type="ECO:0000256" key="1">
    <source>
        <dbReference type="ARBA" id="ARBA00001947"/>
    </source>
</evidence>
<dbReference type="OrthoDB" id="46121at2157"/>
<proteinExistence type="predicted"/>
<comment type="cofactor">
    <cofactor evidence="1">
        <name>Zn(2+)</name>
        <dbReference type="ChEBI" id="CHEBI:29105"/>
    </cofactor>
</comment>
<protein>
    <submittedName>
        <fullName evidence="5">Creatininase family protein</fullName>
    </submittedName>
</protein>
<keyword evidence="6" id="KW-1185">Reference proteome</keyword>
<gene>
    <name evidence="5" type="ORF">GQS65_10955</name>
</gene>
<evidence type="ECO:0000256" key="4">
    <source>
        <dbReference type="ARBA" id="ARBA00022833"/>
    </source>
</evidence>
<evidence type="ECO:0000256" key="3">
    <source>
        <dbReference type="ARBA" id="ARBA00022801"/>
    </source>
</evidence>